<dbReference type="AlphaFoldDB" id="A0A348ANF9"/>
<keyword evidence="7 10" id="KW-0067">ATP-binding</keyword>
<evidence type="ECO:0000313" key="11">
    <source>
        <dbReference type="EMBL" id="BBB92607.1"/>
    </source>
</evidence>
<feature type="binding site" evidence="10">
    <location>
        <position position="196"/>
    </location>
    <ligand>
        <name>Mn(2+)</name>
        <dbReference type="ChEBI" id="CHEBI:29035"/>
    </ligand>
</feature>
<dbReference type="InterPro" id="IPR013035">
    <property type="entry name" value="PEP_carboxykinase_C"/>
</dbReference>
<evidence type="ECO:0000256" key="7">
    <source>
        <dbReference type="ARBA" id="ARBA00022840"/>
    </source>
</evidence>
<comment type="similarity">
    <text evidence="2 10">Belongs to the phosphoenolpyruvate carboxykinase (ATP) family.</text>
</comment>
<dbReference type="PROSITE" id="PS00532">
    <property type="entry name" value="PEPCK_ATP"/>
    <property type="match status" value="1"/>
</dbReference>
<dbReference type="SUPFAM" id="SSF68923">
    <property type="entry name" value="PEP carboxykinase N-terminal domain"/>
    <property type="match status" value="1"/>
</dbReference>
<dbReference type="GO" id="GO:0005524">
    <property type="term" value="F:ATP binding"/>
    <property type="evidence" value="ECO:0007669"/>
    <property type="project" value="UniProtKB-UniRule"/>
</dbReference>
<organism evidence="11 12">
    <name type="scientific">Methylomusa anaerophila</name>
    <dbReference type="NCBI Taxonomy" id="1930071"/>
    <lineage>
        <taxon>Bacteria</taxon>
        <taxon>Bacillati</taxon>
        <taxon>Bacillota</taxon>
        <taxon>Negativicutes</taxon>
        <taxon>Selenomonadales</taxon>
        <taxon>Sporomusaceae</taxon>
        <taxon>Methylomusa</taxon>
    </lineage>
</organism>
<dbReference type="OrthoDB" id="9806325at2"/>
<dbReference type="GO" id="GO:0006094">
    <property type="term" value="P:gluconeogenesis"/>
    <property type="evidence" value="ECO:0007669"/>
    <property type="project" value="UniProtKB-UniRule"/>
</dbReference>
<keyword evidence="11" id="KW-0808">Transferase</keyword>
<dbReference type="NCBIfam" id="TIGR00224">
    <property type="entry name" value="pckA"/>
    <property type="match status" value="1"/>
</dbReference>
<feature type="binding site" evidence="10">
    <location>
        <position position="215"/>
    </location>
    <ligand>
        <name>Mn(2+)</name>
        <dbReference type="ChEBI" id="CHEBI:29035"/>
    </ligand>
</feature>
<protein>
    <recommendedName>
        <fullName evidence="3 10">Phosphoenolpyruvate carboxykinase (ATP)</fullName>
        <shortName evidence="10">PCK</shortName>
        <shortName evidence="10">PEP carboxykinase</shortName>
        <shortName evidence="10">PEPCK</shortName>
        <ecNumber evidence="3 10">4.1.1.49</ecNumber>
    </recommendedName>
</protein>
<reference evidence="11 12" key="1">
    <citation type="journal article" date="2018" name="Int. J. Syst. Evol. Microbiol.">
        <title>Methylomusa anaerophila gen. nov., sp. nov., an anaerobic methanol-utilizing bacterium isolated from a microbial fuel cell.</title>
        <authorList>
            <person name="Amano N."/>
            <person name="Yamamuro A."/>
            <person name="Miyahara M."/>
            <person name="Kouzuma A."/>
            <person name="Abe T."/>
            <person name="Watanabe K."/>
        </authorList>
    </citation>
    <scope>NUCLEOTIDE SEQUENCE [LARGE SCALE GENOMIC DNA]</scope>
    <source>
        <strain evidence="11 12">MMFC1</strain>
    </source>
</reference>
<gene>
    <name evidence="10 11" type="primary">pckA</name>
    <name evidence="11" type="ORF">MAMMFC1_03302</name>
</gene>
<keyword evidence="6 10" id="KW-0210">Decarboxylase</keyword>
<keyword evidence="12" id="KW-1185">Reference proteome</keyword>
<dbReference type="GO" id="GO:0005829">
    <property type="term" value="C:cytosol"/>
    <property type="evidence" value="ECO:0007669"/>
    <property type="project" value="TreeGrafter"/>
</dbReference>
<dbReference type="GO" id="GO:0004612">
    <property type="term" value="F:phosphoenolpyruvate carboxykinase (ATP) activity"/>
    <property type="evidence" value="ECO:0007669"/>
    <property type="project" value="UniProtKB-UniRule"/>
</dbReference>
<dbReference type="UniPathway" id="UPA00138"/>
<dbReference type="NCBIfam" id="NF006820">
    <property type="entry name" value="PRK09344.1-2"/>
    <property type="match status" value="1"/>
</dbReference>
<feature type="binding site" evidence="10">
    <location>
        <position position="196"/>
    </location>
    <ligand>
        <name>ATP</name>
        <dbReference type="ChEBI" id="CHEBI:30616"/>
    </ligand>
</feature>
<keyword evidence="10" id="KW-0479">Metal-binding</keyword>
<keyword evidence="8 10" id="KW-0456">Lyase</keyword>
<feature type="binding site" evidence="10">
    <location>
        <position position="57"/>
    </location>
    <ligand>
        <name>substrate</name>
    </ligand>
</feature>
<evidence type="ECO:0000256" key="2">
    <source>
        <dbReference type="ARBA" id="ARBA00006052"/>
    </source>
</evidence>
<dbReference type="InterPro" id="IPR008210">
    <property type="entry name" value="PEP_carboxykinase_N"/>
</dbReference>
<dbReference type="GO" id="GO:0016301">
    <property type="term" value="F:kinase activity"/>
    <property type="evidence" value="ECO:0007669"/>
    <property type="project" value="UniProtKB-KW"/>
</dbReference>
<evidence type="ECO:0000256" key="1">
    <source>
        <dbReference type="ARBA" id="ARBA00004742"/>
    </source>
</evidence>
<keyword evidence="11" id="KW-0670">Pyruvate</keyword>
<keyword evidence="10" id="KW-0963">Cytoplasm</keyword>
<feature type="binding site" evidence="10">
    <location>
        <position position="252"/>
    </location>
    <ligand>
        <name>Mn(2+)</name>
        <dbReference type="ChEBI" id="CHEBI:29035"/>
    </ligand>
</feature>
<keyword evidence="11" id="KW-0418">Kinase</keyword>
<dbReference type="Pfam" id="PF01293">
    <property type="entry name" value="PEPCK_ATP"/>
    <property type="match status" value="1"/>
</dbReference>
<dbReference type="FunFam" id="2.170.8.10:FF:000001">
    <property type="entry name" value="Phosphoenolpyruvate carboxykinase (ATP)"/>
    <property type="match status" value="1"/>
</dbReference>
<feature type="binding site" evidence="10">
    <location>
        <position position="215"/>
    </location>
    <ligand>
        <name>ATP</name>
        <dbReference type="ChEBI" id="CHEBI:30616"/>
    </ligand>
</feature>
<evidence type="ECO:0000313" key="12">
    <source>
        <dbReference type="Proteomes" id="UP000276437"/>
    </source>
</evidence>
<dbReference type="InterPro" id="IPR015994">
    <property type="entry name" value="PEPCK_ATP_CS"/>
</dbReference>
<comment type="catalytic activity">
    <reaction evidence="9 10">
        <text>oxaloacetate + ATP = phosphoenolpyruvate + ADP + CO2</text>
        <dbReference type="Rhea" id="RHEA:18617"/>
        <dbReference type="ChEBI" id="CHEBI:16452"/>
        <dbReference type="ChEBI" id="CHEBI:16526"/>
        <dbReference type="ChEBI" id="CHEBI:30616"/>
        <dbReference type="ChEBI" id="CHEBI:58702"/>
        <dbReference type="ChEBI" id="CHEBI:456216"/>
        <dbReference type="EC" id="4.1.1.49"/>
    </reaction>
</comment>
<dbReference type="Gene3D" id="3.40.449.10">
    <property type="entry name" value="Phosphoenolpyruvate Carboxykinase, domain 1"/>
    <property type="match status" value="1"/>
</dbReference>
<evidence type="ECO:0000256" key="5">
    <source>
        <dbReference type="ARBA" id="ARBA00022741"/>
    </source>
</evidence>
<dbReference type="KEGG" id="mana:MAMMFC1_03302"/>
<feature type="binding site" evidence="10">
    <location>
        <position position="196"/>
    </location>
    <ligand>
        <name>substrate</name>
    </ligand>
</feature>
<dbReference type="RefSeq" id="WP_126309553.1">
    <property type="nucleotide sequence ID" value="NZ_AP018449.1"/>
</dbReference>
<keyword evidence="10" id="KW-0464">Manganese</keyword>
<accession>A0A348ANF9</accession>
<dbReference type="PANTHER" id="PTHR30031:SF0">
    <property type="entry name" value="PHOSPHOENOLPYRUVATE CARBOXYKINASE (ATP)"/>
    <property type="match status" value="1"/>
</dbReference>
<dbReference type="NCBIfam" id="NF006821">
    <property type="entry name" value="PRK09344.1-3"/>
    <property type="match status" value="1"/>
</dbReference>
<comment type="pathway">
    <text evidence="1 10">Carbohydrate biosynthesis; gluconeogenesis.</text>
</comment>
<dbReference type="PIRSF" id="PIRSF006294">
    <property type="entry name" value="PEP_crbxkin"/>
    <property type="match status" value="1"/>
</dbReference>
<dbReference type="Proteomes" id="UP000276437">
    <property type="component" value="Chromosome"/>
</dbReference>
<dbReference type="InterPro" id="IPR001272">
    <property type="entry name" value="PEP_carboxykinase_ATP"/>
</dbReference>
<name>A0A348ANF9_9FIRM</name>
<evidence type="ECO:0000256" key="4">
    <source>
        <dbReference type="ARBA" id="ARBA00022432"/>
    </source>
</evidence>
<evidence type="ECO:0000256" key="6">
    <source>
        <dbReference type="ARBA" id="ARBA00022793"/>
    </source>
</evidence>
<feature type="binding site" evidence="10">
    <location>
        <position position="317"/>
    </location>
    <ligand>
        <name>ATP</name>
        <dbReference type="ChEBI" id="CHEBI:30616"/>
    </ligand>
</feature>
<evidence type="ECO:0000256" key="9">
    <source>
        <dbReference type="ARBA" id="ARBA00047371"/>
    </source>
</evidence>
<keyword evidence="5 10" id="KW-0547">Nucleotide-binding</keyword>
<dbReference type="SUPFAM" id="SSF53795">
    <property type="entry name" value="PEP carboxykinase-like"/>
    <property type="match status" value="1"/>
</dbReference>
<proteinExistence type="inferred from homology"/>
<evidence type="ECO:0000256" key="8">
    <source>
        <dbReference type="ARBA" id="ARBA00023239"/>
    </source>
</evidence>
<dbReference type="Gene3D" id="3.90.228.20">
    <property type="match status" value="1"/>
</dbReference>
<dbReference type="CDD" id="cd00484">
    <property type="entry name" value="PEPCK_ATP"/>
    <property type="match status" value="1"/>
</dbReference>
<dbReference type="PANTHER" id="PTHR30031">
    <property type="entry name" value="PHOSPHOENOLPYRUVATE CARBOXYKINASE ATP"/>
    <property type="match status" value="1"/>
</dbReference>
<evidence type="ECO:0000256" key="3">
    <source>
        <dbReference type="ARBA" id="ARBA00012363"/>
    </source>
</evidence>
<comment type="caution">
    <text evidence="10">Lacks conserved residue(s) required for the propagation of feature annotation.</text>
</comment>
<sequence length="525" mass="58057">MNVIPADAIRIFEGEGLDNIHYNLTPSELVEFALSRGEGLTTFTGALRVTTGKYTGRSPNDKFIVDSPAIHNEIDWTGNKPFGTDRYYHLYNRMMAYMQNRNLFVFDGFAGADRKNRVIVRFINEFAWQNLFAHQLFIRPQASGQNLIPDFKVICMPGFKASPAIDGTNSEAFIILNFEAGTILIGGTGYAGEMKKSIFSVMNYILPQEGILPMHCAANVGQYGDTALFFGLSGTGKTTLSADSSRRLIGDDEHGWSDDGIFNIEGGCYAKCIRLSYETEPQIWEAIRFGAVLENVVMDSHSRVVDFDCEKITENTRAAYPVDYIPNALIPGVAGHPTTIVFLTADALGVLPPIAKLTKEQAMYHFLSGYTSKLAGTERGITAPEATFSACFGSPFLPLSPLKYAELLGEKLERYNTNVFLINTGWSGGPYGTGSRMSLLRTRAMVTAAIEGRLDDVEYELDPVFNVYVPTSCPGVPTDVLTPRNTWPDKDAYDRQAQELARLFIKNFSKYENMPLKIIDAGPKA</sequence>
<evidence type="ECO:0000256" key="10">
    <source>
        <dbReference type="HAMAP-Rule" id="MF_00453"/>
    </source>
</evidence>
<dbReference type="HAMAP" id="MF_00453">
    <property type="entry name" value="PEPCK_ATP"/>
    <property type="match status" value="1"/>
</dbReference>
<dbReference type="Gene3D" id="2.170.8.10">
    <property type="entry name" value="Phosphoenolpyruvate Carboxykinase, domain 2"/>
    <property type="match status" value="1"/>
</dbReference>
<feature type="binding site" evidence="10">
    <location>
        <position position="442"/>
    </location>
    <ligand>
        <name>ATP</name>
        <dbReference type="ChEBI" id="CHEBI:30616"/>
    </ligand>
</feature>
<feature type="binding site" evidence="10">
    <location>
        <position position="280"/>
    </location>
    <ligand>
        <name>ATP</name>
        <dbReference type="ChEBI" id="CHEBI:30616"/>
    </ligand>
</feature>
<feature type="binding site" evidence="10">
    <location>
        <position position="317"/>
    </location>
    <ligand>
        <name>substrate</name>
    </ligand>
</feature>
<feature type="binding site" evidence="10">
    <location>
        <position position="190"/>
    </location>
    <ligand>
        <name>substrate</name>
    </ligand>
</feature>
<keyword evidence="4 10" id="KW-0312">Gluconeogenesis</keyword>
<dbReference type="EMBL" id="AP018449">
    <property type="protein sequence ID" value="BBB92607.1"/>
    <property type="molecule type" value="Genomic_DNA"/>
</dbReference>
<feature type="binding site" evidence="10">
    <location>
        <begin position="231"/>
        <end position="239"/>
    </location>
    <ligand>
        <name>ATP</name>
        <dbReference type="ChEBI" id="CHEBI:30616"/>
    </ligand>
</feature>
<dbReference type="GO" id="GO:0046872">
    <property type="term" value="F:metal ion binding"/>
    <property type="evidence" value="ECO:0007669"/>
    <property type="project" value="UniProtKB-KW"/>
</dbReference>
<comment type="function">
    <text evidence="10">Involved in the gluconeogenesis. Catalyzes the conversion of oxaloacetate (OAA) to phosphoenolpyruvate (PEP) through direct phosphoryl transfer between the nucleoside triphosphate and OAA.</text>
</comment>
<comment type="subcellular location">
    <subcellularLocation>
        <location evidence="10">Cytoplasm</location>
    </subcellularLocation>
</comment>
<dbReference type="EC" id="4.1.1.49" evidence="3 10"/>
<comment type="cofactor">
    <cofactor evidence="10">
        <name>Mn(2+)</name>
        <dbReference type="ChEBI" id="CHEBI:29035"/>
    </cofactor>
    <text evidence="10">Binds 1 Mn(2+) ion per subunit.</text>
</comment>